<feature type="non-terminal residue" evidence="2">
    <location>
        <position position="1"/>
    </location>
</feature>
<dbReference type="PANTHER" id="PTHR23275:SF100">
    <property type="entry name" value="EGF-LIKE DOMAIN-CONTAINING PROTEIN"/>
    <property type="match status" value="1"/>
</dbReference>
<dbReference type="VEuPathDB" id="GiardiaDB:QR46_4932"/>
<organism evidence="2 3">
    <name type="scientific">Giardia intestinalis</name>
    <name type="common">Giardia lamblia</name>
    <dbReference type="NCBI Taxonomy" id="5741"/>
    <lineage>
        <taxon>Eukaryota</taxon>
        <taxon>Metamonada</taxon>
        <taxon>Diplomonadida</taxon>
        <taxon>Hexamitidae</taxon>
        <taxon>Giardiinae</taxon>
        <taxon>Giardia</taxon>
    </lineage>
</organism>
<feature type="transmembrane region" description="Helical" evidence="1">
    <location>
        <begin position="625"/>
        <end position="649"/>
    </location>
</feature>
<dbReference type="VEuPathDB" id="GiardiaDB:GL50803_00115742"/>
<keyword evidence="1" id="KW-1133">Transmembrane helix</keyword>
<proteinExistence type="predicted"/>
<dbReference type="VEuPathDB" id="GiardiaDB:GL50581_620"/>
<dbReference type="SMART" id="SM00261">
    <property type="entry name" value="FU"/>
    <property type="match status" value="4"/>
</dbReference>
<accession>V6TTF4</accession>
<gene>
    <name evidence="2" type="ORF">GSB_154451</name>
</gene>
<evidence type="ECO:0000256" key="1">
    <source>
        <dbReference type="SAM" id="Phobius"/>
    </source>
</evidence>
<keyword evidence="1" id="KW-0472">Membrane</keyword>
<dbReference type="Gene3D" id="2.10.220.10">
    <property type="entry name" value="Hormone Receptor, Insulin-like Growth Factor Receptor 1, Chain A, domain 2"/>
    <property type="match status" value="2"/>
</dbReference>
<reference evidence="3" key="1">
    <citation type="submission" date="2012-02" db="EMBL/GenBank/DDBJ databases">
        <title>Genome sequencing of Giardia lamblia Genotypes A2 and B isolates (DH and GS) and comparative analysis with the genomes of Genotypes A1 and E (WB and Pig).</title>
        <authorList>
            <person name="Adam R."/>
            <person name="Dahlstrom E."/>
            <person name="Martens C."/>
            <person name="Bruno D."/>
            <person name="Barbian K."/>
            <person name="Porcella S.F."/>
            <person name="Nash T."/>
        </authorList>
    </citation>
    <scope>NUCLEOTIDE SEQUENCE</scope>
    <source>
        <strain evidence="3">GS</strain>
    </source>
</reference>
<protein>
    <submittedName>
        <fullName evidence="2">Variant-specific surface protein</fullName>
    </submittedName>
</protein>
<dbReference type="PANTHER" id="PTHR23275">
    <property type="entry name" value="CABRIOLET.-RELATED"/>
    <property type="match status" value="1"/>
</dbReference>
<dbReference type="InterPro" id="IPR006212">
    <property type="entry name" value="Furin_repeat"/>
</dbReference>
<dbReference type="Proteomes" id="UP000018040">
    <property type="component" value="Unassembled WGS sequence"/>
</dbReference>
<evidence type="ECO:0000313" key="2">
    <source>
        <dbReference type="EMBL" id="ESU40290.1"/>
    </source>
</evidence>
<keyword evidence="1" id="KW-0812">Transmembrane</keyword>
<dbReference type="VEuPathDB" id="GiardiaDB:DHA2_152089"/>
<dbReference type="EMBL" id="AHHH01000260">
    <property type="protein sequence ID" value="ESU40290.1"/>
    <property type="molecule type" value="Genomic_DNA"/>
</dbReference>
<dbReference type="InterPro" id="IPR052798">
    <property type="entry name" value="Giardia_VSA"/>
</dbReference>
<dbReference type="OrthoDB" id="300641at2759"/>
<evidence type="ECO:0000313" key="3">
    <source>
        <dbReference type="Proteomes" id="UP000018040"/>
    </source>
</evidence>
<dbReference type="AlphaFoldDB" id="V6TTF4"/>
<reference evidence="2 3" key="2">
    <citation type="journal article" date="2013" name="Genome Biol. Evol.">
        <title>Genome sequencing of Giardia lamblia genotypes A2 and B isolates (DH and GS) and comparative analysis with the genomes of genotypes A1 and E (WB and Pig).</title>
        <authorList>
            <person name="Adam R.D."/>
            <person name="Dahlstrom E.W."/>
            <person name="Martens C.A."/>
            <person name="Bruno D.P."/>
            <person name="Barbian K.D."/>
            <person name="Ricklefs S.M."/>
            <person name="Hernandez M.M."/>
            <person name="Narla N.P."/>
            <person name="Patel R.B."/>
            <person name="Porcella S.F."/>
            <person name="Nash T.E."/>
        </authorList>
    </citation>
    <scope>NUCLEOTIDE SEQUENCE [LARGE SCALE GENOMIC DNA]</scope>
    <source>
        <strain evidence="2 3">GS</strain>
    </source>
</reference>
<dbReference type="SUPFAM" id="SSF57184">
    <property type="entry name" value="Growth factor receptor domain"/>
    <property type="match status" value="3"/>
</dbReference>
<dbReference type="Pfam" id="PF03302">
    <property type="entry name" value="VSP"/>
    <property type="match status" value="3"/>
</dbReference>
<dbReference type="InterPro" id="IPR009030">
    <property type="entry name" value="Growth_fac_rcpt_cys_sf"/>
</dbReference>
<sequence>VCKVGGTLARLPLHVQGHILRLVGQIVAASDPAAHSSNDTDLHPACSGCYDTRAAPGSGVCRETRDGACVRYTEEVRAETEEQLGTGACEEVSGGGPNTCKACGAVIGGTKYCSACNDSGSEPSSGAPTDGVCTADNAVCSAKSNGVCTTCKGDSFMFKGGCYRTGQDPGQAMCKIAADGKCTSPQTGYFIPPDATKTDQSIMACNDTTEITLTNTKKYVGVANCKTCTQPTNGNADTSTAAKCTACEDGYFVNSNACKACGDENCATCAEAGNSKCSKCKMTGDKTYLKGAAGAGTCVAASGCGSGFFPKADNSAGNKCVSCSNASDGGITDCSECSLLPSVSKSSTTLISCTKCSSGNLSPLKNECMANCPAGMYADSNRVCLACHTSCASCKDDNAESSCTACYPGSVLSYGSDNTKGTCIRECTGALMAHCKAGGCTLDVGGSKYCDACEDGYAPIDGVCTAIAAGARDASGCKASGGKCTACTGANYALLSGGCYNTKALPGMSVCTAVTGGNGQCTTCANGQQPASGVCPVCPAGCSKCSGSGSSQICSECLAGYYLSGTTCVKCDKNSTDNKITGVENCVSCNPPSSNQGSVTCYVTQEPSVNPTDPSTNKTGLSSGAIAGISVAVIAVVGGLVGFLCWWFLCRGKA</sequence>
<dbReference type="InterPro" id="IPR005127">
    <property type="entry name" value="Giardia_VSP"/>
</dbReference>
<comment type="caution">
    <text evidence="2">The sequence shown here is derived from an EMBL/GenBank/DDBJ whole genome shotgun (WGS) entry which is preliminary data.</text>
</comment>
<name>V6TTF4_GIAIN</name>